<reference evidence="2 3" key="1">
    <citation type="submission" date="2014-04" db="EMBL/GenBank/DDBJ databases">
        <authorList>
            <person name="Bishop-Lilly K.A."/>
            <person name="Broomall S.M."/>
            <person name="Chain P.S."/>
            <person name="Chertkov O."/>
            <person name="Coyne S.R."/>
            <person name="Daligault H.E."/>
            <person name="Davenport K.W."/>
            <person name="Erkkila T."/>
            <person name="Frey K.G."/>
            <person name="Gibbons H.S."/>
            <person name="Gu W."/>
            <person name="Jaissle J."/>
            <person name="Johnson S.L."/>
            <person name="Koroleva G.I."/>
            <person name="Ladner J.T."/>
            <person name="Lo C.-C."/>
            <person name="Minogue T.D."/>
            <person name="Munk C."/>
            <person name="Palacios G.F."/>
            <person name="Redden C.L."/>
            <person name="Rosenzweig C.N."/>
            <person name="Scholz M.B."/>
            <person name="Teshima H."/>
            <person name="Xu Y."/>
        </authorList>
    </citation>
    <scope>NUCLEOTIDE SEQUENCE [LARGE SCALE GENOMIC DNA]</scope>
    <source>
        <strain evidence="3">gladioli</strain>
    </source>
</reference>
<organism evidence="2 3">
    <name type="scientific">Burkholderia gladioli</name>
    <name type="common">Pseudomonas marginata</name>
    <name type="synonym">Phytomonas marginata</name>
    <dbReference type="NCBI Taxonomy" id="28095"/>
    <lineage>
        <taxon>Bacteria</taxon>
        <taxon>Pseudomonadati</taxon>
        <taxon>Pseudomonadota</taxon>
        <taxon>Betaproteobacteria</taxon>
        <taxon>Burkholderiales</taxon>
        <taxon>Burkholderiaceae</taxon>
        <taxon>Burkholderia</taxon>
    </lineage>
</organism>
<dbReference type="KEGG" id="bgo:BM43_4626"/>
<evidence type="ECO:0000313" key="3">
    <source>
        <dbReference type="Proteomes" id="UP000029590"/>
    </source>
</evidence>
<sequence>MKVKAARMLAASTAVAAVSMSAQAQLSTTLSSPASKDQPYQATITVADTGKPVDGRKVVAYHLVLSSKTCHSDLSGTASFFSKTDSGGDDSAFLPNGYATKINMFKGSDGNGQVELVMDIESKHPRLVDFTLTGAPATPGGCVPKDGIGIEFYGASK</sequence>
<dbReference type="RefSeq" id="WP_227742751.1">
    <property type="nucleotide sequence ID" value="NZ_CADEPO010000024.1"/>
</dbReference>
<keyword evidence="1" id="KW-0732">Signal</keyword>
<evidence type="ECO:0000256" key="1">
    <source>
        <dbReference type="SAM" id="SignalP"/>
    </source>
</evidence>
<name>A0AAW3EYL1_BURGA</name>
<gene>
    <name evidence="2" type="ORF">DM48_3148</name>
</gene>
<accession>A0AAW3EYL1</accession>
<dbReference type="Proteomes" id="UP000029590">
    <property type="component" value="Unassembled WGS sequence"/>
</dbReference>
<comment type="caution">
    <text evidence="2">The sequence shown here is derived from an EMBL/GenBank/DDBJ whole genome shotgun (WGS) entry which is preliminary data.</text>
</comment>
<evidence type="ECO:0000313" key="2">
    <source>
        <dbReference type="EMBL" id="KGC13984.1"/>
    </source>
</evidence>
<dbReference type="AlphaFoldDB" id="A0AAW3EYL1"/>
<protein>
    <submittedName>
        <fullName evidence="2">Uncharacterized protein</fullName>
    </submittedName>
</protein>
<feature type="signal peptide" evidence="1">
    <location>
        <begin position="1"/>
        <end position="24"/>
    </location>
</feature>
<proteinExistence type="predicted"/>
<feature type="chain" id="PRO_5044025442" evidence="1">
    <location>
        <begin position="25"/>
        <end position="157"/>
    </location>
</feature>
<dbReference type="EMBL" id="JPGG01000016">
    <property type="protein sequence ID" value="KGC13984.1"/>
    <property type="molecule type" value="Genomic_DNA"/>
</dbReference>